<accession>A0AAN6YTD7</accession>
<dbReference type="AlphaFoldDB" id="A0AAN6YTD7"/>
<name>A0AAN6YTD7_9PEZI</name>
<keyword evidence="2" id="KW-1185">Reference proteome</keyword>
<proteinExistence type="predicted"/>
<comment type="caution">
    <text evidence="1">The sequence shown here is derived from an EMBL/GenBank/DDBJ whole genome shotgun (WGS) entry which is preliminary data.</text>
</comment>
<reference evidence="1" key="2">
    <citation type="submission" date="2023-05" db="EMBL/GenBank/DDBJ databases">
        <authorList>
            <consortium name="Lawrence Berkeley National Laboratory"/>
            <person name="Steindorff A."/>
            <person name="Hensen N."/>
            <person name="Bonometti L."/>
            <person name="Westerberg I."/>
            <person name="Brannstrom I.O."/>
            <person name="Guillou S."/>
            <person name="Cros-Aarteil S."/>
            <person name="Calhoun S."/>
            <person name="Haridas S."/>
            <person name="Kuo A."/>
            <person name="Mondo S."/>
            <person name="Pangilinan J."/>
            <person name="Riley R."/>
            <person name="Labutti K."/>
            <person name="Andreopoulos B."/>
            <person name="Lipzen A."/>
            <person name="Chen C."/>
            <person name="Yanf M."/>
            <person name="Daum C."/>
            <person name="Ng V."/>
            <person name="Clum A."/>
            <person name="Ohm R."/>
            <person name="Martin F."/>
            <person name="Silar P."/>
            <person name="Natvig D."/>
            <person name="Lalanne C."/>
            <person name="Gautier V."/>
            <person name="Ament-Velasquez S.L."/>
            <person name="Kruys A."/>
            <person name="Hutchinson M.I."/>
            <person name="Powell A.J."/>
            <person name="Barry K."/>
            <person name="Miller A.N."/>
            <person name="Grigoriev I.V."/>
            <person name="Debuchy R."/>
            <person name="Gladieux P."/>
            <person name="Thoren M.H."/>
            <person name="Johannesson H."/>
        </authorList>
    </citation>
    <scope>NUCLEOTIDE SEQUENCE</scope>
    <source>
        <strain evidence="1">CBS 508.74</strain>
    </source>
</reference>
<evidence type="ECO:0000313" key="2">
    <source>
        <dbReference type="Proteomes" id="UP001302812"/>
    </source>
</evidence>
<gene>
    <name evidence="1" type="ORF">N656DRAFT_651387</name>
</gene>
<sequence>MRGMNRSRLSCFNCRICLHQLVHVLSYSISGAQCGTYIIYYLCQRAHIRDVLSKSRYMILLSLLSSDKRSTTRKGSTRTERLG</sequence>
<dbReference type="GeneID" id="89934576"/>
<dbReference type="Proteomes" id="UP001302812">
    <property type="component" value="Unassembled WGS sequence"/>
</dbReference>
<evidence type="ECO:0000313" key="1">
    <source>
        <dbReference type="EMBL" id="KAK4113257.1"/>
    </source>
</evidence>
<protein>
    <submittedName>
        <fullName evidence="1">Uncharacterized protein</fullName>
    </submittedName>
</protein>
<organism evidence="1 2">
    <name type="scientific">Canariomyces notabilis</name>
    <dbReference type="NCBI Taxonomy" id="2074819"/>
    <lineage>
        <taxon>Eukaryota</taxon>
        <taxon>Fungi</taxon>
        <taxon>Dikarya</taxon>
        <taxon>Ascomycota</taxon>
        <taxon>Pezizomycotina</taxon>
        <taxon>Sordariomycetes</taxon>
        <taxon>Sordariomycetidae</taxon>
        <taxon>Sordariales</taxon>
        <taxon>Chaetomiaceae</taxon>
        <taxon>Canariomyces</taxon>
    </lineage>
</organism>
<reference evidence="1" key="1">
    <citation type="journal article" date="2023" name="Mol. Phylogenet. Evol.">
        <title>Genome-scale phylogeny and comparative genomics of the fungal order Sordariales.</title>
        <authorList>
            <person name="Hensen N."/>
            <person name="Bonometti L."/>
            <person name="Westerberg I."/>
            <person name="Brannstrom I.O."/>
            <person name="Guillou S."/>
            <person name="Cros-Aarteil S."/>
            <person name="Calhoun S."/>
            <person name="Haridas S."/>
            <person name="Kuo A."/>
            <person name="Mondo S."/>
            <person name="Pangilinan J."/>
            <person name="Riley R."/>
            <person name="LaButti K."/>
            <person name="Andreopoulos B."/>
            <person name="Lipzen A."/>
            <person name="Chen C."/>
            <person name="Yan M."/>
            <person name="Daum C."/>
            <person name="Ng V."/>
            <person name="Clum A."/>
            <person name="Steindorff A."/>
            <person name="Ohm R.A."/>
            <person name="Martin F."/>
            <person name="Silar P."/>
            <person name="Natvig D.O."/>
            <person name="Lalanne C."/>
            <person name="Gautier V."/>
            <person name="Ament-Velasquez S.L."/>
            <person name="Kruys A."/>
            <person name="Hutchinson M.I."/>
            <person name="Powell A.J."/>
            <person name="Barry K."/>
            <person name="Miller A.N."/>
            <person name="Grigoriev I.V."/>
            <person name="Debuchy R."/>
            <person name="Gladieux P."/>
            <person name="Hiltunen Thoren M."/>
            <person name="Johannesson H."/>
        </authorList>
    </citation>
    <scope>NUCLEOTIDE SEQUENCE</scope>
    <source>
        <strain evidence="1">CBS 508.74</strain>
    </source>
</reference>
<dbReference type="EMBL" id="MU853340">
    <property type="protein sequence ID" value="KAK4113257.1"/>
    <property type="molecule type" value="Genomic_DNA"/>
</dbReference>
<dbReference type="RefSeq" id="XP_064670827.1">
    <property type="nucleotide sequence ID" value="XM_064810451.1"/>
</dbReference>